<evidence type="ECO:0000259" key="3">
    <source>
        <dbReference type="Pfam" id="PF01557"/>
    </source>
</evidence>
<dbReference type="Gene3D" id="3.90.850.10">
    <property type="entry name" value="Fumarylacetoacetase-like, C-terminal domain"/>
    <property type="match status" value="1"/>
</dbReference>
<evidence type="ECO:0000256" key="1">
    <source>
        <dbReference type="ARBA" id="ARBA00010211"/>
    </source>
</evidence>
<accession>A0ABU4CSW3</accession>
<dbReference type="SUPFAM" id="SSF56529">
    <property type="entry name" value="FAH"/>
    <property type="match status" value="1"/>
</dbReference>
<keyword evidence="4" id="KW-0378">Hydrolase</keyword>
<reference evidence="4 5" key="1">
    <citation type="submission" date="2023-10" db="EMBL/GenBank/DDBJ databases">
        <title>Development of a sustainable strategy for remediation of hydrocarbon-contaminated territories based on the waste exchange concept.</title>
        <authorList>
            <person name="Krivoruchko A."/>
        </authorList>
    </citation>
    <scope>NUCLEOTIDE SEQUENCE [LARGE SCALE GENOMIC DNA]</scope>
    <source>
        <strain evidence="4 5">IEGM 60</strain>
    </source>
</reference>
<keyword evidence="2" id="KW-0479">Metal-binding</keyword>
<comment type="similarity">
    <text evidence="1">Belongs to the FAH family.</text>
</comment>
<evidence type="ECO:0000256" key="2">
    <source>
        <dbReference type="ARBA" id="ARBA00022723"/>
    </source>
</evidence>
<dbReference type="InterPro" id="IPR036663">
    <property type="entry name" value="Fumarylacetoacetase_C_sf"/>
</dbReference>
<dbReference type="Pfam" id="PF01557">
    <property type="entry name" value="FAA_hydrolase"/>
    <property type="match status" value="1"/>
</dbReference>
<protein>
    <submittedName>
        <fullName evidence="4">Fumarylacetoacetate hydrolase family protein</fullName>
    </submittedName>
</protein>
<name>A0ABU4CSW3_RHOJO</name>
<evidence type="ECO:0000313" key="5">
    <source>
        <dbReference type="Proteomes" id="UP001185737"/>
    </source>
</evidence>
<sequence length="285" mass="31233">MRIANHDDRLVLVDEGKYLDVAKVSDGLFSADVALIYERWDEFRNWSEGQDFADAAIIEDGKLGAPNPKPPQTFGIGTNYRGYIEAVGWPTPEVPLVFTKYQSAITGPGVAIELSGPQVDWEVELVVVIGRRAHRIRADKAWDYVAGLTVGQDISDRDAQMRPKTFPQFSLGKSFPGYAPIGPYLVTPDEFDNPDKIELGCLLNGQEAQRSTTEDLIFTVPQLIEYLSGMLTLLPGDLIFTGTPAGVGSVMDPPRFLTSTDVVTSWITGIGQMTHTFVHGPVMSA</sequence>
<evidence type="ECO:0000313" key="4">
    <source>
        <dbReference type="EMBL" id="MDV6286678.1"/>
    </source>
</evidence>
<dbReference type="GO" id="GO:0016787">
    <property type="term" value="F:hydrolase activity"/>
    <property type="evidence" value="ECO:0007669"/>
    <property type="project" value="UniProtKB-KW"/>
</dbReference>
<organism evidence="4 5">
    <name type="scientific">Rhodococcus jostii</name>
    <dbReference type="NCBI Taxonomy" id="132919"/>
    <lineage>
        <taxon>Bacteria</taxon>
        <taxon>Bacillati</taxon>
        <taxon>Actinomycetota</taxon>
        <taxon>Actinomycetes</taxon>
        <taxon>Mycobacteriales</taxon>
        <taxon>Nocardiaceae</taxon>
        <taxon>Rhodococcus</taxon>
    </lineage>
</organism>
<dbReference type="InterPro" id="IPR051121">
    <property type="entry name" value="FAH"/>
</dbReference>
<dbReference type="RefSeq" id="WP_317571671.1">
    <property type="nucleotide sequence ID" value="NZ_JAWLKA010000043.1"/>
</dbReference>
<dbReference type="PANTHER" id="PTHR42796:SF4">
    <property type="entry name" value="FUMARYLACETOACETATE HYDROLASE DOMAIN-CONTAINING PROTEIN 2A"/>
    <property type="match status" value="1"/>
</dbReference>
<gene>
    <name evidence="4" type="ORF">R3Q59_40090</name>
</gene>
<dbReference type="Proteomes" id="UP001185737">
    <property type="component" value="Unassembled WGS sequence"/>
</dbReference>
<comment type="caution">
    <text evidence="4">The sequence shown here is derived from an EMBL/GenBank/DDBJ whole genome shotgun (WGS) entry which is preliminary data.</text>
</comment>
<proteinExistence type="inferred from homology"/>
<dbReference type="EMBL" id="JAWLKA010000043">
    <property type="protein sequence ID" value="MDV6286678.1"/>
    <property type="molecule type" value="Genomic_DNA"/>
</dbReference>
<dbReference type="InterPro" id="IPR011234">
    <property type="entry name" value="Fumarylacetoacetase-like_C"/>
</dbReference>
<feature type="domain" description="Fumarylacetoacetase-like C-terminal" evidence="3">
    <location>
        <begin position="73"/>
        <end position="277"/>
    </location>
</feature>
<dbReference type="PANTHER" id="PTHR42796">
    <property type="entry name" value="FUMARYLACETOACETATE HYDROLASE DOMAIN-CONTAINING PROTEIN 2A-RELATED"/>
    <property type="match status" value="1"/>
</dbReference>
<keyword evidence="5" id="KW-1185">Reference proteome</keyword>